<dbReference type="PROSITE" id="PS00238">
    <property type="entry name" value="OPSIN"/>
    <property type="match status" value="1"/>
</dbReference>
<evidence type="ECO:0000259" key="14">
    <source>
        <dbReference type="PROSITE" id="PS50262"/>
    </source>
</evidence>
<dbReference type="InterPro" id="IPR000276">
    <property type="entry name" value="GPCR_Rhodpsn"/>
</dbReference>
<dbReference type="AlphaFoldDB" id="A0A8C3S8Y5"/>
<evidence type="ECO:0000256" key="6">
    <source>
        <dbReference type="ARBA" id="ARBA00022989"/>
    </source>
</evidence>
<evidence type="ECO:0000256" key="9">
    <source>
        <dbReference type="ARBA" id="ARBA00023136"/>
    </source>
</evidence>
<dbReference type="InterPro" id="IPR017452">
    <property type="entry name" value="GPCR_Rhodpsn_7TM"/>
</dbReference>
<evidence type="ECO:0000256" key="8">
    <source>
        <dbReference type="ARBA" id="ARBA00023040"/>
    </source>
</evidence>
<dbReference type="FunFam" id="1.20.1070.10:FF:000197">
    <property type="entry name" value="Teleost multiple tissue opsin 2b"/>
    <property type="match status" value="1"/>
</dbReference>
<comment type="subcellular location">
    <subcellularLocation>
        <location evidence="1">Membrane</location>
        <topology evidence="1">Multi-pass membrane protein</topology>
    </subcellularLocation>
</comment>
<feature type="domain" description="G-protein coupled receptors family 1 profile" evidence="14">
    <location>
        <begin position="32"/>
        <end position="274"/>
    </location>
</feature>
<evidence type="ECO:0000313" key="16">
    <source>
        <dbReference type="Proteomes" id="UP000694403"/>
    </source>
</evidence>
<proteinExistence type="inferred from homology"/>
<feature type="transmembrane region" description="Helical" evidence="13">
    <location>
        <begin position="52"/>
        <end position="73"/>
    </location>
</feature>
<feature type="transmembrane region" description="Helical" evidence="13">
    <location>
        <begin position="257"/>
        <end position="277"/>
    </location>
</feature>
<evidence type="ECO:0000256" key="10">
    <source>
        <dbReference type="ARBA" id="ARBA00023170"/>
    </source>
</evidence>
<reference evidence="15" key="2">
    <citation type="submission" date="2025-09" db="UniProtKB">
        <authorList>
            <consortium name="Ensembl"/>
        </authorList>
    </citation>
    <scope>IDENTIFICATION</scope>
</reference>
<keyword evidence="6 13" id="KW-1133">Transmembrane helix</keyword>
<feature type="transmembrane region" description="Helical" evidence="13">
    <location>
        <begin position="220"/>
        <end position="245"/>
    </location>
</feature>
<keyword evidence="7" id="KW-0157">Chromophore</keyword>
<evidence type="ECO:0000256" key="11">
    <source>
        <dbReference type="ARBA" id="ARBA00023224"/>
    </source>
</evidence>
<dbReference type="Ensembl" id="ENSCSRT00000010519.1">
    <property type="protein sequence ID" value="ENSCSRP00000010151.1"/>
    <property type="gene ID" value="ENSCSRG00000007586.1"/>
</dbReference>
<evidence type="ECO:0000256" key="2">
    <source>
        <dbReference type="ARBA" id="ARBA00022543"/>
    </source>
</evidence>
<dbReference type="GO" id="GO:0016020">
    <property type="term" value="C:membrane"/>
    <property type="evidence" value="ECO:0007669"/>
    <property type="project" value="UniProtKB-SubCell"/>
</dbReference>
<evidence type="ECO:0000256" key="7">
    <source>
        <dbReference type="ARBA" id="ARBA00022991"/>
    </source>
</evidence>
<keyword evidence="9 13" id="KW-0472">Membrane</keyword>
<evidence type="ECO:0000256" key="12">
    <source>
        <dbReference type="RuleBase" id="RU000688"/>
    </source>
</evidence>
<evidence type="ECO:0000313" key="15">
    <source>
        <dbReference type="Ensembl" id="ENSCSRP00000010151.1"/>
    </source>
</evidence>
<keyword evidence="16" id="KW-1185">Reference proteome</keyword>
<evidence type="ECO:0000256" key="4">
    <source>
        <dbReference type="ARBA" id="ARBA00022692"/>
    </source>
</evidence>
<dbReference type="Pfam" id="PF00001">
    <property type="entry name" value="7tm_1"/>
    <property type="match status" value="1"/>
</dbReference>
<keyword evidence="10 12" id="KW-0675">Receptor</keyword>
<reference evidence="15" key="1">
    <citation type="submission" date="2025-08" db="UniProtKB">
        <authorList>
            <consortium name="Ensembl"/>
        </authorList>
    </citation>
    <scope>IDENTIFICATION</scope>
</reference>
<comment type="similarity">
    <text evidence="12">Belongs to the G-protein coupled receptor 1 family.</text>
</comment>
<dbReference type="InterPro" id="IPR050125">
    <property type="entry name" value="GPCR_opsins"/>
</dbReference>
<dbReference type="PANTHER" id="PTHR24240">
    <property type="entry name" value="OPSIN"/>
    <property type="match status" value="1"/>
</dbReference>
<evidence type="ECO:0000256" key="13">
    <source>
        <dbReference type="SAM" id="Phobius"/>
    </source>
</evidence>
<dbReference type="SUPFAM" id="SSF81321">
    <property type="entry name" value="Family A G protein-coupled receptor-like"/>
    <property type="match status" value="1"/>
</dbReference>
<feature type="transmembrane region" description="Helical" evidence="13">
    <location>
        <begin position="172"/>
        <end position="194"/>
    </location>
</feature>
<dbReference type="PRINTS" id="PR00237">
    <property type="entry name" value="GPCRRHODOPSN"/>
</dbReference>
<keyword evidence="4 12" id="KW-0812">Transmembrane</keyword>
<dbReference type="PROSITE" id="PS50262">
    <property type="entry name" value="G_PROTEIN_RECEP_F1_2"/>
    <property type="match status" value="1"/>
</dbReference>
<dbReference type="Proteomes" id="UP000694403">
    <property type="component" value="Unplaced"/>
</dbReference>
<organism evidence="15 16">
    <name type="scientific">Chelydra serpentina</name>
    <name type="common">Snapping turtle</name>
    <name type="synonym">Testudo serpentina</name>
    <dbReference type="NCBI Taxonomy" id="8475"/>
    <lineage>
        <taxon>Eukaryota</taxon>
        <taxon>Metazoa</taxon>
        <taxon>Chordata</taxon>
        <taxon>Craniata</taxon>
        <taxon>Vertebrata</taxon>
        <taxon>Euteleostomi</taxon>
        <taxon>Archelosauria</taxon>
        <taxon>Testudinata</taxon>
        <taxon>Testudines</taxon>
        <taxon>Cryptodira</taxon>
        <taxon>Durocryptodira</taxon>
        <taxon>Americhelydia</taxon>
        <taxon>Chelydroidea</taxon>
        <taxon>Chelydridae</taxon>
        <taxon>Chelydra</taxon>
    </lineage>
</organism>
<evidence type="ECO:0000256" key="5">
    <source>
        <dbReference type="ARBA" id="ARBA00022925"/>
    </source>
</evidence>
<feature type="transmembrane region" description="Helical" evidence="13">
    <location>
        <begin position="26"/>
        <end position="45"/>
    </location>
</feature>
<keyword evidence="2" id="KW-0600">Photoreceptor protein</keyword>
<dbReference type="GO" id="GO:0004930">
    <property type="term" value="F:G protein-coupled receptor activity"/>
    <property type="evidence" value="ECO:0007669"/>
    <property type="project" value="UniProtKB-KW"/>
</dbReference>
<dbReference type="PROSITE" id="PS00237">
    <property type="entry name" value="G_PROTEIN_RECEP_F1_1"/>
    <property type="match status" value="1"/>
</dbReference>
<keyword evidence="3" id="KW-0716">Sensory transduction</keyword>
<evidence type="ECO:0000256" key="3">
    <source>
        <dbReference type="ARBA" id="ARBA00022606"/>
    </source>
</evidence>
<feature type="transmembrane region" description="Helical" evidence="13">
    <location>
        <begin position="85"/>
        <end position="105"/>
    </location>
</feature>
<protein>
    <recommendedName>
        <fullName evidence="14">G-protein coupled receptors family 1 profile domain-containing protein</fullName>
    </recommendedName>
</protein>
<dbReference type="GO" id="GO:0007602">
    <property type="term" value="P:phototransduction"/>
    <property type="evidence" value="ECO:0007669"/>
    <property type="project" value="UniProtKB-KW"/>
</dbReference>
<sequence>VQNHLSLAGPLLTGAAGGLGRTGHSVVAVCPGTILVLGCLSNLLVRTPISLILLNISLGDLLLCALGTPFSLAASVRGSAGCTRYGFANALFGTVSLISLSILSYERYVRVLRRRMKVNVSSYQKSCLFIAGSWFYSLLWTLPPLFGWSSYDLEGPGTTCSVAWHARSPNNISYIICLFIFCLILPLLTMIYCYGKIMRAIKMQVSRFNMTMVQKKERHILFMVVSMVTCYLLCWMPYGIVSLIATFGKPITPTVSIVPSILAKTSTFVNPVLYVLLNKQVRISLFIYSGTQLLLHIRFVISKCYC</sequence>
<keyword evidence="11 12" id="KW-0807">Transducer</keyword>
<feature type="transmembrane region" description="Helical" evidence="13">
    <location>
        <begin position="126"/>
        <end position="146"/>
    </location>
</feature>
<accession>A0A8C3S8Y5</accession>
<keyword evidence="5" id="KW-0681">Retinal protein</keyword>
<dbReference type="GO" id="GO:0009881">
    <property type="term" value="F:photoreceptor activity"/>
    <property type="evidence" value="ECO:0007669"/>
    <property type="project" value="UniProtKB-KW"/>
</dbReference>
<name>A0A8C3S8Y5_CHESE</name>
<dbReference type="InterPro" id="IPR027430">
    <property type="entry name" value="Retinal_BS"/>
</dbReference>
<keyword evidence="8 12" id="KW-0297">G-protein coupled receptor</keyword>
<dbReference type="Gene3D" id="1.20.1070.10">
    <property type="entry name" value="Rhodopsin 7-helix transmembrane proteins"/>
    <property type="match status" value="1"/>
</dbReference>
<evidence type="ECO:0000256" key="1">
    <source>
        <dbReference type="ARBA" id="ARBA00004141"/>
    </source>
</evidence>